<reference evidence="3" key="1">
    <citation type="journal article" date="2019" name="Nat. Commun.">
        <title>The genome of broomcorn millet.</title>
        <authorList>
            <person name="Zou C."/>
            <person name="Miki D."/>
            <person name="Li D."/>
            <person name="Tang Q."/>
            <person name="Xiao L."/>
            <person name="Rajput S."/>
            <person name="Deng P."/>
            <person name="Jia W."/>
            <person name="Huang R."/>
            <person name="Zhang M."/>
            <person name="Sun Y."/>
            <person name="Hu J."/>
            <person name="Fu X."/>
            <person name="Schnable P.S."/>
            <person name="Li F."/>
            <person name="Zhang H."/>
            <person name="Feng B."/>
            <person name="Zhu X."/>
            <person name="Liu R."/>
            <person name="Schnable J.C."/>
            <person name="Zhu J.-K."/>
            <person name="Zhang H."/>
        </authorList>
    </citation>
    <scope>NUCLEOTIDE SEQUENCE [LARGE SCALE GENOMIC DNA]</scope>
</reference>
<evidence type="ECO:0000313" key="3">
    <source>
        <dbReference type="Proteomes" id="UP000275267"/>
    </source>
</evidence>
<dbReference type="InterPro" id="IPR016159">
    <property type="entry name" value="Cullin_repeat-like_dom_sf"/>
</dbReference>
<protein>
    <recommendedName>
        <fullName evidence="4">Exocyst subunit Exo70 family protein</fullName>
    </recommendedName>
</protein>
<evidence type="ECO:0000313" key="2">
    <source>
        <dbReference type="EMBL" id="RLN03553.1"/>
    </source>
</evidence>
<dbReference type="PANTHER" id="PTHR12542">
    <property type="entry name" value="EXOCYST COMPLEX PROTEIN EXO70"/>
    <property type="match status" value="1"/>
</dbReference>
<feature type="compositionally biased region" description="Low complexity" evidence="1">
    <location>
        <begin position="74"/>
        <end position="85"/>
    </location>
</feature>
<keyword evidence="3" id="KW-1185">Reference proteome</keyword>
<evidence type="ECO:0000256" key="1">
    <source>
        <dbReference type="SAM" id="MobiDB-lite"/>
    </source>
</evidence>
<dbReference type="Gene3D" id="1.20.1280.170">
    <property type="entry name" value="Exocyst complex component Exo70"/>
    <property type="match status" value="1"/>
</dbReference>
<name>A0A3L6RGN7_PANMI</name>
<dbReference type="GO" id="GO:0000145">
    <property type="term" value="C:exocyst"/>
    <property type="evidence" value="ECO:0007669"/>
    <property type="project" value="InterPro"/>
</dbReference>
<accession>A0A3L6RGN7</accession>
<organism evidence="2 3">
    <name type="scientific">Panicum miliaceum</name>
    <name type="common">Proso millet</name>
    <name type="synonym">Broomcorn millet</name>
    <dbReference type="NCBI Taxonomy" id="4540"/>
    <lineage>
        <taxon>Eukaryota</taxon>
        <taxon>Viridiplantae</taxon>
        <taxon>Streptophyta</taxon>
        <taxon>Embryophyta</taxon>
        <taxon>Tracheophyta</taxon>
        <taxon>Spermatophyta</taxon>
        <taxon>Magnoliopsida</taxon>
        <taxon>Liliopsida</taxon>
        <taxon>Poales</taxon>
        <taxon>Poaceae</taxon>
        <taxon>PACMAD clade</taxon>
        <taxon>Panicoideae</taxon>
        <taxon>Panicodae</taxon>
        <taxon>Paniceae</taxon>
        <taxon>Panicinae</taxon>
        <taxon>Panicum</taxon>
        <taxon>Panicum sect. Panicum</taxon>
    </lineage>
</organism>
<dbReference type="EMBL" id="PQIB02000008">
    <property type="protein sequence ID" value="RLN03553.1"/>
    <property type="molecule type" value="Genomic_DNA"/>
</dbReference>
<dbReference type="STRING" id="4540.A0A3L6RGN7"/>
<evidence type="ECO:0008006" key="4">
    <source>
        <dbReference type="Google" id="ProtNLM"/>
    </source>
</evidence>
<dbReference type="Proteomes" id="UP000275267">
    <property type="component" value="Unassembled WGS sequence"/>
</dbReference>
<proteinExistence type="predicted"/>
<feature type="region of interest" description="Disordered" evidence="1">
    <location>
        <begin position="66"/>
        <end position="85"/>
    </location>
</feature>
<gene>
    <name evidence="2" type="ORF">C2845_PM13G07170</name>
</gene>
<dbReference type="PANTHER" id="PTHR12542:SF168">
    <property type="entry name" value="EXOCYST SUBUNIT EXO70 FAMILY PROTEIN"/>
    <property type="match status" value="1"/>
</dbReference>
<dbReference type="AlphaFoldDB" id="A0A3L6RGN7"/>
<dbReference type="GO" id="GO:0006887">
    <property type="term" value="P:exocytosis"/>
    <property type="evidence" value="ECO:0007669"/>
    <property type="project" value="InterPro"/>
</dbReference>
<comment type="caution">
    <text evidence="2">The sequence shown here is derived from an EMBL/GenBank/DDBJ whole genome shotgun (WGS) entry which is preliminary data.</text>
</comment>
<sequence>MVTDGPVQMRLLFVTEAEGAGGGGDKVLAAAQQIIKSLATSKNAADDMICILSGFDNRLSSITNDHLFPSPDRSSGSGSTSTSGSSASEISAAAAFDAADQLIQLWDATPEALVFEAPKDDVAQYLVTIDVAVEHLSQGGPGGARASVAVQLALARLEEDLRHHMPGQDPRRVGGQVFDPVRPEVVDELRAIADRMARAGYSRERADAYCGVRRDLLDEYLFVLGVEHLSIDDVQHIEWKLLNNKMKKWVHGVKTVMRRAAFW</sequence>
<dbReference type="InterPro" id="IPR004140">
    <property type="entry name" value="Exo70"/>
</dbReference>
<dbReference type="SUPFAM" id="SSF74788">
    <property type="entry name" value="Cullin repeat-like"/>
    <property type="match status" value="1"/>
</dbReference>
<dbReference type="OrthoDB" id="1922221at2759"/>